<dbReference type="AlphaFoldDB" id="A0A8X6VJ99"/>
<protein>
    <submittedName>
        <fullName evidence="1">Uncharacterized protein</fullName>
    </submittedName>
</protein>
<proteinExistence type="predicted"/>
<gene>
    <name evidence="1" type="primary">WH47_02077</name>
    <name evidence="1" type="ORF">TNCV_1354621</name>
</gene>
<evidence type="ECO:0000313" key="1">
    <source>
        <dbReference type="EMBL" id="GFY08045.1"/>
    </source>
</evidence>
<sequence>MERLGATTDLTCIILSTYRALSGIRTRQRRTRLPPTQLHSGLKIVELASYLAAGLFNEVNSSLLMVMNEAGIVVGMQSFNYAEPMDNQCVSQQNRRSSLESKEGRKALLQAQNKVYEEGLL</sequence>
<dbReference type="EMBL" id="BMAU01021280">
    <property type="protein sequence ID" value="GFY08045.1"/>
    <property type="molecule type" value="Genomic_DNA"/>
</dbReference>
<name>A0A8X6VJ99_TRICX</name>
<organism evidence="1 2">
    <name type="scientific">Trichonephila clavipes</name>
    <name type="common">Golden silk orbweaver</name>
    <name type="synonym">Nephila clavipes</name>
    <dbReference type="NCBI Taxonomy" id="2585209"/>
    <lineage>
        <taxon>Eukaryota</taxon>
        <taxon>Metazoa</taxon>
        <taxon>Ecdysozoa</taxon>
        <taxon>Arthropoda</taxon>
        <taxon>Chelicerata</taxon>
        <taxon>Arachnida</taxon>
        <taxon>Araneae</taxon>
        <taxon>Araneomorphae</taxon>
        <taxon>Entelegynae</taxon>
        <taxon>Araneoidea</taxon>
        <taxon>Nephilidae</taxon>
        <taxon>Trichonephila</taxon>
    </lineage>
</organism>
<dbReference type="Proteomes" id="UP000887159">
    <property type="component" value="Unassembled WGS sequence"/>
</dbReference>
<comment type="caution">
    <text evidence="1">The sequence shown here is derived from an EMBL/GenBank/DDBJ whole genome shotgun (WGS) entry which is preliminary data.</text>
</comment>
<reference evidence="1" key="1">
    <citation type="submission" date="2020-08" db="EMBL/GenBank/DDBJ databases">
        <title>Multicomponent nature underlies the extraordinary mechanical properties of spider dragline silk.</title>
        <authorList>
            <person name="Kono N."/>
            <person name="Nakamura H."/>
            <person name="Mori M."/>
            <person name="Yoshida Y."/>
            <person name="Ohtoshi R."/>
            <person name="Malay A.D."/>
            <person name="Moran D.A.P."/>
            <person name="Tomita M."/>
            <person name="Numata K."/>
            <person name="Arakawa K."/>
        </authorList>
    </citation>
    <scope>NUCLEOTIDE SEQUENCE</scope>
</reference>
<evidence type="ECO:0000313" key="2">
    <source>
        <dbReference type="Proteomes" id="UP000887159"/>
    </source>
</evidence>
<accession>A0A8X6VJ99</accession>
<keyword evidence="2" id="KW-1185">Reference proteome</keyword>